<protein>
    <submittedName>
        <fullName evidence="2">Uncharacterized protein</fullName>
    </submittedName>
</protein>
<gene>
    <name evidence="2" type="ORF">C8R41DRAFT_415637</name>
</gene>
<feature type="compositionally biased region" description="Gly residues" evidence="1">
    <location>
        <begin position="661"/>
        <end position="671"/>
    </location>
</feature>
<feature type="compositionally biased region" description="Low complexity" evidence="1">
    <location>
        <begin position="421"/>
        <end position="431"/>
    </location>
</feature>
<organism evidence="2 3">
    <name type="scientific">Lentinula lateritia</name>
    <dbReference type="NCBI Taxonomy" id="40482"/>
    <lineage>
        <taxon>Eukaryota</taxon>
        <taxon>Fungi</taxon>
        <taxon>Dikarya</taxon>
        <taxon>Basidiomycota</taxon>
        <taxon>Agaricomycotina</taxon>
        <taxon>Agaricomycetes</taxon>
        <taxon>Agaricomycetidae</taxon>
        <taxon>Agaricales</taxon>
        <taxon>Marasmiineae</taxon>
        <taxon>Omphalotaceae</taxon>
        <taxon>Lentinula</taxon>
    </lineage>
</organism>
<feature type="compositionally biased region" description="Low complexity" evidence="1">
    <location>
        <begin position="556"/>
        <end position="567"/>
    </location>
</feature>
<evidence type="ECO:0000256" key="1">
    <source>
        <dbReference type="SAM" id="MobiDB-lite"/>
    </source>
</evidence>
<feature type="region of interest" description="Disordered" evidence="1">
    <location>
        <begin position="421"/>
        <end position="568"/>
    </location>
</feature>
<feature type="compositionally biased region" description="Polar residues" evidence="1">
    <location>
        <begin position="621"/>
        <end position="632"/>
    </location>
</feature>
<name>A0ABQ8VHG9_9AGAR</name>
<feature type="compositionally biased region" description="Basic and acidic residues" evidence="1">
    <location>
        <begin position="681"/>
        <end position="691"/>
    </location>
</feature>
<reference evidence="2" key="1">
    <citation type="submission" date="2022-08" db="EMBL/GenBank/DDBJ databases">
        <title>A Global Phylogenomic Analysis of the Shiitake Genus Lentinula.</title>
        <authorList>
            <consortium name="DOE Joint Genome Institute"/>
            <person name="Sierra-Patev S."/>
            <person name="Min B."/>
            <person name="Naranjo-Ortiz M."/>
            <person name="Looney B."/>
            <person name="Konkel Z."/>
            <person name="Slot J.C."/>
            <person name="Sakamoto Y."/>
            <person name="Steenwyk J.L."/>
            <person name="Rokas A."/>
            <person name="Carro J."/>
            <person name="Camarero S."/>
            <person name="Ferreira P."/>
            <person name="Molpeceres G."/>
            <person name="Ruiz-Duenas F.J."/>
            <person name="Serrano A."/>
            <person name="Henrissat B."/>
            <person name="Drula E."/>
            <person name="Hughes K.W."/>
            <person name="Mata J.L."/>
            <person name="Ishikawa N.K."/>
            <person name="Vargas-Isla R."/>
            <person name="Ushijima S."/>
            <person name="Smith C.A."/>
            <person name="Ahrendt S."/>
            <person name="Andreopoulos W."/>
            <person name="He G."/>
            <person name="Labutti K."/>
            <person name="Lipzen A."/>
            <person name="Ng V."/>
            <person name="Riley R."/>
            <person name="Sandor L."/>
            <person name="Barry K."/>
            <person name="Martinez A.T."/>
            <person name="Xiao Y."/>
            <person name="Gibbons J.G."/>
            <person name="Terashima K."/>
            <person name="Grigoriev I.V."/>
            <person name="Hibbett D.S."/>
        </authorList>
    </citation>
    <scope>NUCLEOTIDE SEQUENCE</scope>
    <source>
        <strain evidence="2">RHP3577 ss4</strain>
    </source>
</reference>
<feature type="region of interest" description="Disordered" evidence="1">
    <location>
        <begin position="160"/>
        <end position="247"/>
    </location>
</feature>
<feature type="region of interest" description="Disordered" evidence="1">
    <location>
        <begin position="609"/>
        <end position="698"/>
    </location>
</feature>
<keyword evidence="3" id="KW-1185">Reference proteome</keyword>
<feature type="compositionally biased region" description="Acidic residues" evidence="1">
    <location>
        <begin position="641"/>
        <end position="656"/>
    </location>
</feature>
<accession>A0ABQ8VHG9</accession>
<feature type="compositionally biased region" description="Gly residues" evidence="1">
    <location>
        <begin position="232"/>
        <end position="244"/>
    </location>
</feature>
<feature type="compositionally biased region" description="Polar residues" evidence="1">
    <location>
        <begin position="32"/>
        <end position="47"/>
    </location>
</feature>
<feature type="compositionally biased region" description="Polar residues" evidence="1">
    <location>
        <begin position="522"/>
        <end position="532"/>
    </location>
</feature>
<evidence type="ECO:0000313" key="3">
    <source>
        <dbReference type="Proteomes" id="UP001150217"/>
    </source>
</evidence>
<feature type="compositionally biased region" description="Basic and acidic residues" evidence="1">
    <location>
        <begin position="161"/>
        <end position="172"/>
    </location>
</feature>
<dbReference type="EMBL" id="JANVFT010000048">
    <property type="protein sequence ID" value="KAJ4486973.1"/>
    <property type="molecule type" value="Genomic_DNA"/>
</dbReference>
<evidence type="ECO:0000313" key="2">
    <source>
        <dbReference type="EMBL" id="KAJ4486973.1"/>
    </source>
</evidence>
<sequence>MCRNVSSPIFDVPEFPTLRRVKPLPKRRRTSSTHLSILDSGTINNTDSDLENMPRMLVAETNGVPHSLHMPGLPPIPLSLPGPDVTAEELLAHADALQSYYFPILDAAAANINAVADGFANAAEPGYIHPGSDILSDLEPGDLASSPGVGLVGLGLNNLSLRDRDDSDRGDGDYIDQPGNAKKRKVPANTSHLRGARDATSDEEVEDRDGTLMIGIPTGTFEAGANDSDTGQGDGGGEGAGEGGKSSMSTIRRLLGRRKTRLSAVTLAGLQHKETLKVRKRQLAAVLGALSLGDTLALDQALSSNSAYPFSSSSSAPDDALIPSVMGASDAALPVGGKPSLKIRLSKRTGPRMARSILSRLKEDEESHVQVPESDFTFVCYSATADRLSATKKEVATLRRRFEDELARQASNAASLAAATRAVASPLSSRSSRQKRSGKARTDNKLRNQPPEFLDPALNGQTYGAGGIQNSSGNVSSSNAKSSRNGKKKKRSALANASNPHHLRNYVPSRLPYTAGGCPPNANGTNQANGNDLSPFPIRFLSAEIPPRRSNRSKRSQAQEQQQSSTSLTNPADEWLCVFCEYELFFGEEGDYRKALRRRKTVLKRRRRARERAAAAARGQSKWSTAKKSQQPAPVAATHDSEEEGDDEDNYGDDAGYEPMGTGGQTVGNGVNGMLPKKTKWRGDNREKGAGEAKSSYG</sequence>
<feature type="region of interest" description="Disordered" evidence="1">
    <location>
        <begin position="25"/>
        <end position="49"/>
    </location>
</feature>
<feature type="compositionally biased region" description="Low complexity" evidence="1">
    <location>
        <begin position="470"/>
        <end position="483"/>
    </location>
</feature>
<proteinExistence type="predicted"/>
<comment type="caution">
    <text evidence="2">The sequence shown here is derived from an EMBL/GenBank/DDBJ whole genome shotgun (WGS) entry which is preliminary data.</text>
</comment>
<dbReference type="Proteomes" id="UP001150217">
    <property type="component" value="Unassembled WGS sequence"/>
</dbReference>